<dbReference type="AlphaFoldDB" id="A0A508A4T0"/>
<dbReference type="PANTHER" id="PTHR48106:SF18">
    <property type="entry name" value="QUINONE OXIDOREDUCTASE PIG3"/>
    <property type="match status" value="1"/>
</dbReference>
<proteinExistence type="predicted"/>
<comment type="caution">
    <text evidence="4">The sequence shown here is derived from an EMBL/GenBank/DDBJ whole genome shotgun (WGS) entry which is preliminary data.</text>
</comment>
<keyword evidence="2" id="KW-0560">Oxidoreductase</keyword>
<dbReference type="PANTHER" id="PTHR48106">
    <property type="entry name" value="QUINONE OXIDOREDUCTASE PIG3-RELATED"/>
    <property type="match status" value="1"/>
</dbReference>
<evidence type="ECO:0000313" key="5">
    <source>
        <dbReference type="Proteomes" id="UP000319010"/>
    </source>
</evidence>
<dbReference type="Gene3D" id="3.90.180.10">
    <property type="entry name" value="Medium-chain alcohol dehydrogenases, catalytic domain"/>
    <property type="match status" value="1"/>
</dbReference>
<organism evidence="4 5">
    <name type="scientific">Actinomyces johnsonii</name>
    <dbReference type="NCBI Taxonomy" id="544581"/>
    <lineage>
        <taxon>Bacteria</taxon>
        <taxon>Bacillati</taxon>
        <taxon>Actinomycetota</taxon>
        <taxon>Actinomycetes</taxon>
        <taxon>Actinomycetales</taxon>
        <taxon>Actinomycetaceae</taxon>
        <taxon>Actinomyces</taxon>
    </lineage>
</organism>
<dbReference type="InterPro" id="IPR011032">
    <property type="entry name" value="GroES-like_sf"/>
</dbReference>
<dbReference type="InterPro" id="IPR013154">
    <property type="entry name" value="ADH-like_N"/>
</dbReference>
<name>A0A508A4T0_9ACTO</name>
<dbReference type="EMBL" id="VICB01000001">
    <property type="protein sequence ID" value="TQD44946.1"/>
    <property type="molecule type" value="Genomic_DNA"/>
</dbReference>
<evidence type="ECO:0000256" key="1">
    <source>
        <dbReference type="ARBA" id="ARBA00022857"/>
    </source>
</evidence>
<dbReference type="SUPFAM" id="SSF51735">
    <property type="entry name" value="NAD(P)-binding Rossmann-fold domains"/>
    <property type="match status" value="1"/>
</dbReference>
<gene>
    <name evidence="4" type="ORF">FK256_00105</name>
</gene>
<feature type="domain" description="Enoyl reductase (ER)" evidence="3">
    <location>
        <begin position="22"/>
        <end position="331"/>
    </location>
</feature>
<sequence length="335" mass="35738">MTDITDSDAPATMLAAQLSESGSIGNLRIVELPMPVPPDGWVRLKVMAFGLNRSEYHSVHGLAEGMTFPRILGIEASGVIDLDPEGILEPGTQAVTMMGGMGRLFDGGYAQYVVVPRTQIITFHSSLPWEVIGSVPETLQTAYGTLTTGLDLQPGQSLLVRGGTSALGLATAALAADMGCRVYATSRREAGLELLRSRGATPLLDDGKVAPRLREAEPSGVHTVLELVGVPTLRDSLAATAVHGTVCFSGMLSDSWTIPNFYPMDWIPNGVRLTTYSGQAQDLPAEVLQRTLDRIESGDLDLLPIHSYPLADIAQAHEDMASGRHMGKLVGLPWP</sequence>
<keyword evidence="1" id="KW-0521">NADP</keyword>
<reference evidence="4 5" key="1">
    <citation type="submission" date="2019-06" db="EMBL/GenBank/DDBJ databases">
        <title>Draft genome sequence of Actinomyces johnsonii CCUG 34287T.</title>
        <authorList>
            <person name="Salva-Serra F."/>
            <person name="Cardew S."/>
            <person name="Moore E."/>
        </authorList>
    </citation>
    <scope>NUCLEOTIDE SEQUENCE [LARGE SCALE GENOMIC DNA]</scope>
    <source>
        <strain evidence="4 5">CCUG 34287</strain>
    </source>
</reference>
<accession>A0A508A4T0</accession>
<dbReference type="InterPro" id="IPR036291">
    <property type="entry name" value="NAD(P)-bd_dom_sf"/>
</dbReference>
<dbReference type="InterPro" id="IPR020843">
    <property type="entry name" value="ER"/>
</dbReference>
<protein>
    <submittedName>
        <fullName evidence="4">Zinc-binding dehydrogenase</fullName>
    </submittedName>
</protein>
<dbReference type="Pfam" id="PF13602">
    <property type="entry name" value="ADH_zinc_N_2"/>
    <property type="match status" value="1"/>
</dbReference>
<evidence type="ECO:0000313" key="4">
    <source>
        <dbReference type="EMBL" id="TQD44946.1"/>
    </source>
</evidence>
<dbReference type="GO" id="GO:0070402">
    <property type="term" value="F:NADPH binding"/>
    <property type="evidence" value="ECO:0007669"/>
    <property type="project" value="TreeGrafter"/>
</dbReference>
<evidence type="ECO:0000259" key="3">
    <source>
        <dbReference type="SMART" id="SM00829"/>
    </source>
</evidence>
<dbReference type="Proteomes" id="UP000319010">
    <property type="component" value="Unassembled WGS sequence"/>
</dbReference>
<evidence type="ECO:0000256" key="2">
    <source>
        <dbReference type="ARBA" id="ARBA00023002"/>
    </source>
</evidence>
<dbReference type="RefSeq" id="WP_141423249.1">
    <property type="nucleotide sequence ID" value="NZ_JASPFB010000011.1"/>
</dbReference>
<dbReference type="GO" id="GO:0016651">
    <property type="term" value="F:oxidoreductase activity, acting on NAD(P)H"/>
    <property type="evidence" value="ECO:0007669"/>
    <property type="project" value="TreeGrafter"/>
</dbReference>
<dbReference type="SMART" id="SM00829">
    <property type="entry name" value="PKS_ER"/>
    <property type="match status" value="1"/>
</dbReference>
<dbReference type="Pfam" id="PF08240">
    <property type="entry name" value="ADH_N"/>
    <property type="match status" value="1"/>
</dbReference>
<dbReference type="SUPFAM" id="SSF50129">
    <property type="entry name" value="GroES-like"/>
    <property type="match status" value="1"/>
</dbReference>